<accession>A0ABV5IZS6</accession>
<evidence type="ECO:0000313" key="1">
    <source>
        <dbReference type="EMBL" id="MFB9210081.1"/>
    </source>
</evidence>
<comment type="caution">
    <text evidence="1">The sequence shown here is derived from an EMBL/GenBank/DDBJ whole genome shotgun (WGS) entry which is preliminary data.</text>
</comment>
<proteinExistence type="predicted"/>
<dbReference type="Proteomes" id="UP001589647">
    <property type="component" value="Unassembled WGS sequence"/>
</dbReference>
<sequence length="160" mass="17727">MQRIAAEEPDRPTWSGDRIHAVTVRLARDHHLDLPLLWPHMWLTLPETTRSEITIAEQALTRATTLGGWALLYAPLTAWWWPAAPLTVVLALTARHRLRSATDTYAQLLEAAAHLHATDLATQLGIEHIGPLGPALGDALALQLRTRTPNQSIFKGTLPH</sequence>
<reference evidence="1 2" key="1">
    <citation type="submission" date="2024-09" db="EMBL/GenBank/DDBJ databases">
        <authorList>
            <person name="Sun Q."/>
            <person name="Mori K."/>
        </authorList>
    </citation>
    <scope>NUCLEOTIDE SEQUENCE [LARGE SCALE GENOMIC DNA]</scope>
    <source>
        <strain evidence="1 2">CCM 3426</strain>
    </source>
</reference>
<dbReference type="RefSeq" id="WP_229824625.1">
    <property type="nucleotide sequence ID" value="NZ_BMRC01000018.1"/>
</dbReference>
<organism evidence="1 2">
    <name type="scientific">Nonomuraea spiralis</name>
    <dbReference type="NCBI Taxonomy" id="46182"/>
    <lineage>
        <taxon>Bacteria</taxon>
        <taxon>Bacillati</taxon>
        <taxon>Actinomycetota</taxon>
        <taxon>Actinomycetes</taxon>
        <taxon>Streptosporangiales</taxon>
        <taxon>Streptosporangiaceae</taxon>
        <taxon>Nonomuraea</taxon>
    </lineage>
</organism>
<keyword evidence="2" id="KW-1185">Reference proteome</keyword>
<dbReference type="EMBL" id="JBHMEI010000111">
    <property type="protein sequence ID" value="MFB9210081.1"/>
    <property type="molecule type" value="Genomic_DNA"/>
</dbReference>
<name>A0ABV5IZS6_9ACTN</name>
<protein>
    <submittedName>
        <fullName evidence="1">Uncharacterized protein</fullName>
    </submittedName>
</protein>
<gene>
    <name evidence="1" type="ORF">ACFFV7_53480</name>
</gene>
<evidence type="ECO:0000313" key="2">
    <source>
        <dbReference type="Proteomes" id="UP001589647"/>
    </source>
</evidence>